<gene>
    <name evidence="1" type="ORF">CAPSK01_004611</name>
</gene>
<evidence type="ECO:0000313" key="2">
    <source>
        <dbReference type="Proteomes" id="UP000019812"/>
    </source>
</evidence>
<comment type="caution">
    <text evidence="1">The sequence shown here is derived from an EMBL/GenBank/DDBJ whole genome shotgun (WGS) entry which is preliminary data.</text>
</comment>
<organism evidence="1 2">
    <name type="scientific">Candidatus Accumulibacter vicinus</name>
    <dbReference type="NCBI Taxonomy" id="2954382"/>
    <lineage>
        <taxon>Bacteria</taxon>
        <taxon>Pseudomonadati</taxon>
        <taxon>Pseudomonadota</taxon>
        <taxon>Betaproteobacteria</taxon>
        <taxon>Candidatus Accumulibacter</taxon>
    </lineage>
</organism>
<dbReference type="RefSeq" id="WP_034931013.1">
    <property type="nucleotide sequence ID" value="NZ_JDSS02000051.1"/>
</dbReference>
<sequence>MITSPSRATFYLARDQATLSELCTRLFVYDLKKRPSGLTTLLSLKDCLAHHVLGGGVGQRSNQNTSAADGDIQLTAVGEVGVVRFLGISDAELAECDWDGGVVKDQVKAVHVSYSP</sequence>
<evidence type="ECO:0000313" key="1">
    <source>
        <dbReference type="EMBL" id="KFB66116.1"/>
    </source>
</evidence>
<protein>
    <submittedName>
        <fullName evidence="1">Uncharacterized protein</fullName>
    </submittedName>
</protein>
<dbReference type="EMBL" id="JDSS02000051">
    <property type="protein sequence ID" value="KFB66116.1"/>
    <property type="molecule type" value="Genomic_DNA"/>
</dbReference>
<name>A0A084XUH2_9PROT</name>
<reference evidence="1 2" key="1">
    <citation type="submission" date="2014-07" db="EMBL/GenBank/DDBJ databases">
        <title>Expanding our view of genomic diversity in Candidatus Accumulibacter clades.</title>
        <authorList>
            <person name="Skennerton C.T."/>
            <person name="Barr J.J."/>
            <person name="Slater F.R."/>
            <person name="Bond P.L."/>
            <person name="Tyson G.W."/>
        </authorList>
    </citation>
    <scope>NUCLEOTIDE SEQUENCE [LARGE SCALE GENOMIC DNA]</scope>
    <source>
        <strain evidence="2">SK-01</strain>
    </source>
</reference>
<dbReference type="AlphaFoldDB" id="A0A084XUH2"/>
<accession>A0A084XUH2</accession>
<dbReference type="Proteomes" id="UP000019812">
    <property type="component" value="Unassembled WGS sequence"/>
</dbReference>
<proteinExistence type="predicted"/>